<evidence type="ECO:0000313" key="6">
    <source>
        <dbReference type="EMBL" id="KAL3788273.1"/>
    </source>
</evidence>
<dbReference type="AlphaFoldDB" id="A0ABD3PJR8"/>
<dbReference type="InterPro" id="IPR011990">
    <property type="entry name" value="TPR-like_helical_dom_sf"/>
</dbReference>
<keyword evidence="4" id="KW-0175">Coiled coil</keyword>
<dbReference type="InterPro" id="IPR033443">
    <property type="entry name" value="PROP1-like_PPR_dom"/>
</dbReference>
<dbReference type="NCBIfam" id="TIGR00756">
    <property type="entry name" value="PPR"/>
    <property type="match status" value="1"/>
</dbReference>
<evidence type="ECO:0000256" key="4">
    <source>
        <dbReference type="SAM" id="Coils"/>
    </source>
</evidence>
<keyword evidence="7" id="KW-1185">Reference proteome</keyword>
<protein>
    <recommendedName>
        <fullName evidence="5">PROP1-like PPR domain-containing protein</fullName>
    </recommendedName>
</protein>
<proteinExistence type="inferred from homology"/>
<dbReference type="InterPro" id="IPR002885">
    <property type="entry name" value="PPR_rpt"/>
</dbReference>
<evidence type="ECO:0000259" key="5">
    <source>
        <dbReference type="Pfam" id="PF17177"/>
    </source>
</evidence>
<gene>
    <name evidence="6" type="ORF">HJC23_011905</name>
</gene>
<name>A0ABD3PJR8_9STRA</name>
<feature type="repeat" description="PPR" evidence="3">
    <location>
        <begin position="767"/>
        <end position="804"/>
    </location>
</feature>
<comment type="caution">
    <text evidence="6">The sequence shown here is derived from an EMBL/GenBank/DDBJ whole genome shotgun (WGS) entry which is preliminary data.</text>
</comment>
<dbReference type="Pfam" id="PF17177">
    <property type="entry name" value="PPR_long"/>
    <property type="match status" value="1"/>
</dbReference>
<feature type="coiled-coil region" evidence="4">
    <location>
        <begin position="473"/>
        <end position="500"/>
    </location>
</feature>
<dbReference type="PANTHER" id="PTHR46128">
    <property type="entry name" value="MITOCHONDRIAL GROUP I INTRON SPLICING FACTOR CCM1"/>
    <property type="match status" value="1"/>
</dbReference>
<evidence type="ECO:0000313" key="7">
    <source>
        <dbReference type="Proteomes" id="UP001516023"/>
    </source>
</evidence>
<organism evidence="6 7">
    <name type="scientific">Cyclotella cryptica</name>
    <dbReference type="NCBI Taxonomy" id="29204"/>
    <lineage>
        <taxon>Eukaryota</taxon>
        <taxon>Sar</taxon>
        <taxon>Stramenopiles</taxon>
        <taxon>Ochrophyta</taxon>
        <taxon>Bacillariophyta</taxon>
        <taxon>Coscinodiscophyceae</taxon>
        <taxon>Thalassiosirophycidae</taxon>
        <taxon>Stephanodiscales</taxon>
        <taxon>Stephanodiscaceae</taxon>
        <taxon>Cyclotella</taxon>
    </lineage>
</organism>
<accession>A0ABD3PJR8</accession>
<dbReference type="PANTHER" id="PTHR46128:SF329">
    <property type="entry name" value="MITOCHONDRIAL GROUP I INTRON SPLICING FACTOR DMR1"/>
    <property type="match status" value="1"/>
</dbReference>
<dbReference type="Pfam" id="PF13812">
    <property type="entry name" value="PPR_3"/>
    <property type="match status" value="1"/>
</dbReference>
<comment type="similarity">
    <text evidence="1">Belongs to the PPR family. P subfamily.</text>
</comment>
<feature type="repeat" description="PPR" evidence="3">
    <location>
        <begin position="805"/>
        <end position="835"/>
    </location>
</feature>
<keyword evidence="2" id="KW-0677">Repeat</keyword>
<reference evidence="6 7" key="1">
    <citation type="journal article" date="2020" name="G3 (Bethesda)">
        <title>Improved Reference Genome for Cyclotella cryptica CCMP332, a Model for Cell Wall Morphogenesis, Salinity Adaptation, and Lipid Production in Diatoms (Bacillariophyta).</title>
        <authorList>
            <person name="Roberts W.R."/>
            <person name="Downey K.M."/>
            <person name="Ruck E.C."/>
            <person name="Traller J.C."/>
            <person name="Alverson A.J."/>
        </authorList>
    </citation>
    <scope>NUCLEOTIDE SEQUENCE [LARGE SCALE GENOMIC DNA]</scope>
    <source>
        <strain evidence="6 7">CCMP332</strain>
    </source>
</reference>
<dbReference type="EMBL" id="JABMIG020000159">
    <property type="protein sequence ID" value="KAL3788273.1"/>
    <property type="molecule type" value="Genomic_DNA"/>
</dbReference>
<sequence length="1186" mass="133088">MLRRHHNLCSSWHLRFLFPTTKRRPRSSLQGCHRNSCHRFPRASDGVHKLPLISHDRHRRLSTSINHSRNATKEPVSEAQRRSAQLELEQMTQSTSRLLAIEDSALISDAIVNQARVALHYWSRRWYMHFHPGFGRAAKGSALTLEALRTSTFGHFEEQMMRHAHQLETDVPVSTVQNMTGDYGARQAEILLDWSISHNLVPRGIFNQEGVCSPLDYDFNEDYGNSPNMTCVNIIDTYLLPCAYNGVGGFNYSNQEQINLLVGENEQRHYATLSKHYTKNPRYIKAVVDATRVVKKMRELQVNFPDHISPDTLSIKSELNVWSKRSMTLGADHIGGQTGGILAGNIIAGHSNNIVPKEVLKTMENNDAIDDDGDVYTIQGCLREMEAVLTRAEEQYLSTKDDSITPSVDWYNHVLGSWARSDLKEATNRSRQILRGMEAFDGVQEENSDSDFRPCWASPDIISYNSVLFCLARDASEARAKEALELFQALKNRYQHTKNEDIRPDEVTYGTVLHALAQVGMAREAEQILDTIEEEYGASGTVIPSLTIYNTVLNAWANSFERSAPRRAEFLLARMKSLSSTGKNPDIEPDTVSISTVMSCHARSKTREGAERAEELLDQAIKSYSMGNAKVKPDSIMFNCAILGWAHCSSSNDGDHTRGKIPAERAEMLLQKLRTLRENNTLDIHPMAQTFNIVLDSWAKSERKDAASRAVALLREMPEVGVTPDECSYNSVLHAISKQEDPTWVKRAEEIFQETIRLNSMGMSTISAMTYNVMMNVYGKSSNKDGAERAEELLRTMEKLGILPGIISYNSCIDAYARRGDYSKAESLIDEMISLAEQGREECRPTIHSFAALVNAISNSKAPDTVDRAEDIVRKVEELDFVRPNTVLYNSLINTIVKSGKANSSERADRVLKRMEKVRQSGNSDVNPDSFAYSMVLTLCARSKEPDAAVRASNILDSMEHLYSQGHTKVVANSRCYSAVITAWARSGSPDTVQQAFALIDRMEQNKRIGSPHGTPNAHCYNACIHAIAKSSESDKVKYCLDILQRMNDARDAGDFESAPTLVTYSTILNACAYTTGNEEERKKAFELARTCLLTLLDSKELEPDESTFANLFLVICRHLGKGEARDRFAEAVFREACRQGKVERQVLYHFRNASPSSATKLLSGYDSDAVPEEWSRNVGKFKKKA</sequence>
<evidence type="ECO:0000256" key="2">
    <source>
        <dbReference type="ARBA" id="ARBA00022737"/>
    </source>
</evidence>
<dbReference type="Gene3D" id="1.25.40.10">
    <property type="entry name" value="Tetratricopeptide repeat domain"/>
    <property type="match status" value="4"/>
</dbReference>
<evidence type="ECO:0000256" key="3">
    <source>
        <dbReference type="PROSITE-ProRule" id="PRU00708"/>
    </source>
</evidence>
<feature type="repeat" description="PPR" evidence="3">
    <location>
        <begin position="505"/>
        <end position="535"/>
    </location>
</feature>
<feature type="domain" description="PROP1-like PPR" evidence="5">
    <location>
        <begin position="703"/>
        <end position="834"/>
    </location>
</feature>
<dbReference type="PROSITE" id="PS51375">
    <property type="entry name" value="PPR"/>
    <property type="match status" value="3"/>
</dbReference>
<dbReference type="InterPro" id="IPR050872">
    <property type="entry name" value="PPR_P_subfamily"/>
</dbReference>
<evidence type="ECO:0000256" key="1">
    <source>
        <dbReference type="ARBA" id="ARBA00007626"/>
    </source>
</evidence>
<dbReference type="Proteomes" id="UP001516023">
    <property type="component" value="Unassembled WGS sequence"/>
</dbReference>